<dbReference type="InterPro" id="IPR001874">
    <property type="entry name" value="DHquinase_II"/>
</dbReference>
<evidence type="ECO:0000313" key="12">
    <source>
        <dbReference type="EMBL" id="SHJ71210.1"/>
    </source>
</evidence>
<dbReference type="PROSITE" id="PS01029">
    <property type="entry name" value="DEHYDROQUINASE_II"/>
    <property type="match status" value="1"/>
</dbReference>
<evidence type="ECO:0000256" key="1">
    <source>
        <dbReference type="ARBA" id="ARBA00001864"/>
    </source>
</evidence>
<evidence type="ECO:0000256" key="11">
    <source>
        <dbReference type="PIRSR" id="PIRSR001399-3"/>
    </source>
</evidence>
<dbReference type="UniPathway" id="UPA00053">
    <property type="reaction ID" value="UER00086"/>
</dbReference>
<dbReference type="GO" id="GO:0019631">
    <property type="term" value="P:quinate catabolic process"/>
    <property type="evidence" value="ECO:0007669"/>
    <property type="project" value="TreeGrafter"/>
</dbReference>
<dbReference type="STRING" id="1122189.SAMN02745165_03002"/>
<evidence type="ECO:0000256" key="6">
    <source>
        <dbReference type="ARBA" id="ARBA00012060"/>
    </source>
</evidence>
<evidence type="ECO:0000256" key="10">
    <source>
        <dbReference type="PIRSR" id="PIRSR001399-2"/>
    </source>
</evidence>
<feature type="binding site" evidence="8 10">
    <location>
        <begin position="100"/>
        <end position="101"/>
    </location>
    <ligand>
        <name>substrate</name>
    </ligand>
</feature>
<keyword evidence="8" id="KW-0028">Amino-acid biosynthesis</keyword>
<dbReference type="Gene3D" id="3.40.50.9100">
    <property type="entry name" value="Dehydroquinase, class II"/>
    <property type="match status" value="1"/>
</dbReference>
<dbReference type="EC" id="4.2.1.10" evidence="6 8"/>
<dbReference type="GO" id="GO:0009073">
    <property type="term" value="P:aromatic amino acid family biosynthetic process"/>
    <property type="evidence" value="ECO:0007669"/>
    <property type="project" value="UniProtKB-KW"/>
</dbReference>
<evidence type="ECO:0000256" key="4">
    <source>
        <dbReference type="ARBA" id="ARBA00011037"/>
    </source>
</evidence>
<dbReference type="Pfam" id="PF01220">
    <property type="entry name" value="DHquinase_II"/>
    <property type="match status" value="1"/>
</dbReference>
<dbReference type="PANTHER" id="PTHR21272">
    <property type="entry name" value="CATABOLIC 3-DEHYDROQUINASE"/>
    <property type="match status" value="1"/>
</dbReference>
<dbReference type="EMBL" id="FQZT01000013">
    <property type="protein sequence ID" value="SHJ71210.1"/>
    <property type="molecule type" value="Genomic_DNA"/>
</dbReference>
<comment type="catalytic activity">
    <reaction evidence="1 8">
        <text>3-dehydroquinate = 3-dehydroshikimate + H2O</text>
        <dbReference type="Rhea" id="RHEA:21096"/>
        <dbReference type="ChEBI" id="CHEBI:15377"/>
        <dbReference type="ChEBI" id="CHEBI:16630"/>
        <dbReference type="ChEBI" id="CHEBI:32364"/>
        <dbReference type="EC" id="4.2.1.10"/>
    </reaction>
</comment>
<reference evidence="12 13" key="1">
    <citation type="submission" date="2016-11" db="EMBL/GenBank/DDBJ databases">
        <authorList>
            <person name="Jaros S."/>
            <person name="Januszkiewicz K."/>
            <person name="Wedrychowicz H."/>
        </authorList>
    </citation>
    <scope>NUCLEOTIDE SEQUENCE [LARGE SCALE GENOMIC DNA]</scope>
    <source>
        <strain evidence="12 13">DSM 5091</strain>
    </source>
</reference>
<dbReference type="OrthoDB" id="9790793at2"/>
<keyword evidence="13" id="KW-1185">Reference proteome</keyword>
<feature type="active site" description="Proton donor" evidence="8 9">
    <location>
        <position position="99"/>
    </location>
</feature>
<dbReference type="GO" id="GO:0008652">
    <property type="term" value="P:amino acid biosynthetic process"/>
    <property type="evidence" value="ECO:0007669"/>
    <property type="project" value="UniProtKB-KW"/>
</dbReference>
<name>A0A1M6LJ56_MALRU</name>
<feature type="binding site" evidence="8 10">
    <location>
        <position position="86"/>
    </location>
    <ligand>
        <name>substrate</name>
    </ligand>
</feature>
<evidence type="ECO:0000256" key="5">
    <source>
        <dbReference type="ARBA" id="ARBA00011193"/>
    </source>
</evidence>
<comment type="similarity">
    <text evidence="4 8">Belongs to the type-II 3-dehydroquinase family.</text>
</comment>
<keyword evidence="7 8" id="KW-0456">Lyase</keyword>
<protein>
    <recommendedName>
        <fullName evidence="6 8">3-dehydroquinate dehydratase</fullName>
        <shortName evidence="8">3-dehydroquinase</shortName>
        <ecNumber evidence="6 8">4.2.1.10</ecNumber>
    </recommendedName>
    <alternativeName>
        <fullName evidence="8">Type II DHQase</fullName>
    </alternativeName>
</protein>
<dbReference type="CDD" id="cd00466">
    <property type="entry name" value="DHQase_II"/>
    <property type="match status" value="1"/>
</dbReference>
<evidence type="ECO:0000313" key="13">
    <source>
        <dbReference type="Proteomes" id="UP000184171"/>
    </source>
</evidence>
<dbReference type="GO" id="GO:0009423">
    <property type="term" value="P:chorismate biosynthetic process"/>
    <property type="evidence" value="ECO:0007669"/>
    <property type="project" value="UniProtKB-UniRule"/>
</dbReference>
<dbReference type="NCBIfam" id="TIGR01088">
    <property type="entry name" value="aroQ"/>
    <property type="match status" value="1"/>
</dbReference>
<keyword evidence="8" id="KW-0057">Aromatic amino acid biosynthesis</keyword>
<dbReference type="NCBIfam" id="NF003804">
    <property type="entry name" value="PRK05395.1-1"/>
    <property type="match status" value="1"/>
</dbReference>
<dbReference type="SUPFAM" id="SSF52304">
    <property type="entry name" value="Type II 3-dehydroquinate dehydratase"/>
    <property type="match status" value="1"/>
</dbReference>
<dbReference type="HAMAP" id="MF_00169">
    <property type="entry name" value="AroQ"/>
    <property type="match status" value="1"/>
</dbReference>
<sequence length="145" mass="15762">MKLLLLNGPNLNLLGTREPDIYGRETLDDIIQAVVNQFSDHCVIEHFQSNSEGALVDRIHQAKLDGCAGIVINPAAYTHTSVALRDAISSVDLPTVEVHLSNIHSREEFRQHSFIAPVAVGQISGFGSLGYGLAVQALLNHLQRA</sequence>
<evidence type="ECO:0000256" key="2">
    <source>
        <dbReference type="ARBA" id="ARBA00003924"/>
    </source>
</evidence>
<evidence type="ECO:0000256" key="9">
    <source>
        <dbReference type="PIRSR" id="PIRSR001399-1"/>
    </source>
</evidence>
<accession>A0A1M6LJ56</accession>
<feature type="active site" description="Proton acceptor" evidence="8 9">
    <location>
        <position position="22"/>
    </location>
</feature>
<dbReference type="InterPro" id="IPR018509">
    <property type="entry name" value="DHquinase_II_CS"/>
</dbReference>
<evidence type="ECO:0000256" key="3">
    <source>
        <dbReference type="ARBA" id="ARBA00004902"/>
    </source>
</evidence>
<dbReference type="PIRSF" id="PIRSF001399">
    <property type="entry name" value="DHquinase_II"/>
    <property type="match status" value="1"/>
</dbReference>
<dbReference type="AlphaFoldDB" id="A0A1M6LJ56"/>
<dbReference type="PANTHER" id="PTHR21272:SF3">
    <property type="entry name" value="CATABOLIC 3-DEHYDROQUINASE"/>
    <property type="match status" value="1"/>
</dbReference>
<dbReference type="InterPro" id="IPR036441">
    <property type="entry name" value="DHquinase_II_sf"/>
</dbReference>
<dbReference type="NCBIfam" id="NF003806">
    <property type="entry name" value="PRK05395.1-3"/>
    <property type="match status" value="1"/>
</dbReference>
<dbReference type="NCBIfam" id="NF003807">
    <property type="entry name" value="PRK05395.1-4"/>
    <property type="match status" value="1"/>
</dbReference>
<dbReference type="NCBIfam" id="NF003805">
    <property type="entry name" value="PRK05395.1-2"/>
    <property type="match status" value="1"/>
</dbReference>
<feature type="site" description="Transition state stabilizer" evidence="8 11">
    <location>
        <position position="17"/>
    </location>
</feature>
<dbReference type="RefSeq" id="WP_072909549.1">
    <property type="nucleotide sequence ID" value="NZ_FQZT01000013.1"/>
</dbReference>
<comment type="subunit">
    <text evidence="5 8">Homododecamer.</text>
</comment>
<feature type="binding site" evidence="8 10">
    <location>
        <position position="73"/>
    </location>
    <ligand>
        <name>substrate</name>
    </ligand>
</feature>
<proteinExistence type="inferred from homology"/>
<gene>
    <name evidence="8" type="primary">aroQ</name>
    <name evidence="12" type="ORF">SAMN02745165_03002</name>
</gene>
<evidence type="ECO:0000256" key="7">
    <source>
        <dbReference type="ARBA" id="ARBA00023239"/>
    </source>
</evidence>
<comment type="function">
    <text evidence="2 8">Catalyzes a trans-dehydration via an enolate intermediate.</text>
</comment>
<dbReference type="GO" id="GO:0003855">
    <property type="term" value="F:3-dehydroquinate dehydratase activity"/>
    <property type="evidence" value="ECO:0007669"/>
    <property type="project" value="UniProtKB-UniRule"/>
</dbReference>
<evidence type="ECO:0000256" key="8">
    <source>
        <dbReference type="HAMAP-Rule" id="MF_00169"/>
    </source>
</evidence>
<comment type="pathway">
    <text evidence="3 8">Metabolic intermediate biosynthesis; chorismate biosynthesis; chorismate from D-erythrose 4-phosphate and phosphoenolpyruvate: step 3/7.</text>
</comment>
<feature type="binding site" evidence="8 10">
    <location>
        <position position="110"/>
    </location>
    <ligand>
        <name>substrate</name>
    </ligand>
</feature>
<dbReference type="Proteomes" id="UP000184171">
    <property type="component" value="Unassembled WGS sequence"/>
</dbReference>
<organism evidence="12 13">
    <name type="scientific">Malonomonas rubra DSM 5091</name>
    <dbReference type="NCBI Taxonomy" id="1122189"/>
    <lineage>
        <taxon>Bacteria</taxon>
        <taxon>Pseudomonadati</taxon>
        <taxon>Thermodesulfobacteriota</taxon>
        <taxon>Desulfuromonadia</taxon>
        <taxon>Desulfuromonadales</taxon>
        <taxon>Geopsychrobacteraceae</taxon>
        <taxon>Malonomonas</taxon>
    </lineage>
</organism>
<feature type="binding site" evidence="8 10">
    <location>
        <position position="79"/>
    </location>
    <ligand>
        <name>substrate</name>
    </ligand>
</feature>